<evidence type="ECO:0000256" key="1">
    <source>
        <dbReference type="SAM" id="Phobius"/>
    </source>
</evidence>
<keyword evidence="1" id="KW-0472">Membrane</keyword>
<reference evidence="3 4" key="1">
    <citation type="submission" date="2024-02" db="EMBL/GenBank/DDBJ databases">
        <title>A novel Wenzhouxiangellaceae bacterium, isolated from coastal sediments.</title>
        <authorList>
            <person name="Du Z.-J."/>
            <person name="Ye Y.-Q."/>
            <person name="Zhang X.-Y."/>
        </authorList>
    </citation>
    <scope>NUCLEOTIDE SEQUENCE [LARGE SCALE GENOMIC DNA]</scope>
    <source>
        <strain evidence="3 4">CH-27</strain>
    </source>
</reference>
<gene>
    <name evidence="3" type="ORF">V3330_09690</name>
</gene>
<keyword evidence="1" id="KW-0812">Transmembrane</keyword>
<dbReference type="RefSeq" id="WP_354695216.1">
    <property type="nucleotide sequence ID" value="NZ_JAZHOG010000005.1"/>
</dbReference>
<evidence type="ECO:0000313" key="3">
    <source>
        <dbReference type="EMBL" id="MEJ8567896.1"/>
    </source>
</evidence>
<organism evidence="3 4">
    <name type="scientific">Elongatibacter sediminis</name>
    <dbReference type="NCBI Taxonomy" id="3119006"/>
    <lineage>
        <taxon>Bacteria</taxon>
        <taxon>Pseudomonadati</taxon>
        <taxon>Pseudomonadota</taxon>
        <taxon>Gammaproteobacteria</taxon>
        <taxon>Chromatiales</taxon>
        <taxon>Wenzhouxiangellaceae</taxon>
        <taxon>Elongatibacter</taxon>
    </lineage>
</organism>
<feature type="transmembrane region" description="Helical" evidence="1">
    <location>
        <begin position="50"/>
        <end position="69"/>
    </location>
</feature>
<protein>
    <submittedName>
        <fullName evidence="3">YiiD C-terminal domain-containing protein</fullName>
    </submittedName>
</protein>
<dbReference type="Gene3D" id="3.10.129.10">
    <property type="entry name" value="Hotdog Thioesterase"/>
    <property type="match status" value="1"/>
</dbReference>
<dbReference type="SUPFAM" id="SSF54637">
    <property type="entry name" value="Thioesterase/thiol ester dehydrase-isomerase"/>
    <property type="match status" value="1"/>
</dbReference>
<proteinExistence type="predicted"/>
<keyword evidence="4" id="KW-1185">Reference proteome</keyword>
<dbReference type="EMBL" id="JAZHOG010000005">
    <property type="protein sequence ID" value="MEJ8567896.1"/>
    <property type="molecule type" value="Genomic_DNA"/>
</dbReference>
<keyword evidence="1" id="KW-1133">Transmembrane helix</keyword>
<feature type="domain" description="Thioesterase putative" evidence="2">
    <location>
        <begin position="6"/>
        <end position="147"/>
    </location>
</feature>
<evidence type="ECO:0000259" key="2">
    <source>
        <dbReference type="Pfam" id="PF09500"/>
    </source>
</evidence>
<dbReference type="InterPro" id="IPR029069">
    <property type="entry name" value="HotDog_dom_sf"/>
</dbReference>
<dbReference type="InterPro" id="IPR012660">
    <property type="entry name" value="YiiD_C"/>
</dbReference>
<accession>A0AAW9RK50</accession>
<evidence type="ECO:0000313" key="4">
    <source>
        <dbReference type="Proteomes" id="UP001359886"/>
    </source>
</evidence>
<dbReference type="Pfam" id="PF09500">
    <property type="entry name" value="YiiD_C"/>
    <property type="match status" value="1"/>
</dbReference>
<dbReference type="AlphaFoldDB" id="A0AAW9RK50"/>
<dbReference type="Proteomes" id="UP001359886">
    <property type="component" value="Unassembled WGS sequence"/>
</dbReference>
<comment type="caution">
    <text evidence="3">The sequence shown here is derived from an EMBL/GenBank/DDBJ whole genome shotgun (WGS) entry which is preliminary data.</text>
</comment>
<name>A0AAW9RK50_9GAMM</name>
<dbReference type="NCBIfam" id="TIGR02447">
    <property type="entry name" value="yiiD_Cterm"/>
    <property type="match status" value="1"/>
</dbReference>
<sequence>MNVSTTELQDYLHAHIPLSAAMQAEVETASTEMVVVAAPLAPNINHRDTVFGGSATALALLAAWSLMHLNVNREGRSRQLVIQRNTMEYLEPITGRFTARASRPAEAAWSRFERTLERRGRGRITVVSELHLGTRLVGRLEGEFVALTAAGRAESVPVRPAAAAS</sequence>